<name>A0A1C0TJ68_9GAMM</name>
<reference evidence="3" key="1">
    <citation type="submission" date="2016-07" db="EMBL/GenBank/DDBJ databases">
        <authorList>
            <person name="Florea S."/>
            <person name="Webb J.S."/>
            <person name="Jaromczyk J."/>
            <person name="Schardl C.L."/>
        </authorList>
    </citation>
    <scope>NUCLEOTIDE SEQUENCE [LARGE SCALE GENOMIC DNA]</scope>
    <source>
        <strain evidence="3">IPB1</strain>
    </source>
</reference>
<gene>
    <name evidence="2" type="ORF">A7985_24200</name>
</gene>
<comment type="caution">
    <text evidence="2">The sequence shown here is derived from an EMBL/GenBank/DDBJ whole genome shotgun (WGS) entry which is preliminary data.</text>
</comment>
<evidence type="ECO:0000313" key="2">
    <source>
        <dbReference type="EMBL" id="OCQ18314.1"/>
    </source>
</evidence>
<evidence type="ECO:0000256" key="1">
    <source>
        <dbReference type="SAM" id="SignalP"/>
    </source>
</evidence>
<dbReference type="Proteomes" id="UP000093366">
    <property type="component" value="Unassembled WGS sequence"/>
</dbReference>
<dbReference type="RefSeq" id="WP_065792972.1">
    <property type="nucleotide sequence ID" value="NZ_MAUJ01000017.1"/>
</dbReference>
<organism evidence="2 3">
    <name type="scientific">Pseudoalteromonas luteoviolacea</name>
    <dbReference type="NCBI Taxonomy" id="43657"/>
    <lineage>
        <taxon>Bacteria</taxon>
        <taxon>Pseudomonadati</taxon>
        <taxon>Pseudomonadota</taxon>
        <taxon>Gammaproteobacteria</taxon>
        <taxon>Alteromonadales</taxon>
        <taxon>Pseudoalteromonadaceae</taxon>
        <taxon>Pseudoalteromonas</taxon>
    </lineage>
</organism>
<evidence type="ECO:0000313" key="3">
    <source>
        <dbReference type="Proteomes" id="UP000093366"/>
    </source>
</evidence>
<proteinExistence type="predicted"/>
<accession>A0A1C0TJ68</accession>
<dbReference type="EMBL" id="MAUJ01000017">
    <property type="protein sequence ID" value="OCQ18314.1"/>
    <property type="molecule type" value="Genomic_DNA"/>
</dbReference>
<protein>
    <submittedName>
        <fullName evidence="2">Uncharacterized protein</fullName>
    </submittedName>
</protein>
<feature type="chain" id="PRO_5008645942" evidence="1">
    <location>
        <begin position="24"/>
        <end position="329"/>
    </location>
</feature>
<dbReference type="OrthoDB" id="6284560at2"/>
<dbReference type="AlphaFoldDB" id="A0A1C0TJ68"/>
<feature type="signal peptide" evidence="1">
    <location>
        <begin position="1"/>
        <end position="23"/>
    </location>
</feature>
<sequence length="329" mass="35821">MKSIRLAPLGVVATCLCSTVSVAHEATKIADDQHTSHWPLKQITKEIRCTDNPHALRNALNKTYQSQNVRFVISGECRGPIKIQRSGIEIINDSGLSGSLRVRAKDKGVGSAILIESSSVKLDNFNIDVPNGVVAVEAKANATLTLNHVTTNAKAAEQTPFYQFVVTDNSTAYLSELSGNTVGIYNSSYANFIEDCDQIKVDVYDTSAGYSKSENHFRSVQVAGNGYFLADDESHINLLMVWSKGAAEINNESSVGELQMGGQSLFAAYKSSTISGPYSLWGNVVFELEHSKAYNWKAVTKPNSIIAGHNATVNGVFYPDWQWTGQDSK</sequence>
<keyword evidence="1" id="KW-0732">Signal</keyword>